<keyword evidence="4" id="KW-1185">Reference proteome</keyword>
<protein>
    <submittedName>
        <fullName evidence="2">Uncharacterized protein</fullName>
    </submittedName>
</protein>
<dbReference type="EMBL" id="FRAT01000010">
    <property type="protein sequence ID" value="SHL44197.1"/>
    <property type="molecule type" value="Genomic_DNA"/>
</dbReference>
<dbReference type="Proteomes" id="UP000198940">
    <property type="component" value="Unassembled WGS sequence"/>
</dbReference>
<proteinExistence type="predicted"/>
<accession>A0A3A1P2J3</accession>
<dbReference type="EMBL" id="FOKU01000009">
    <property type="protein sequence ID" value="SFC34869.1"/>
    <property type="molecule type" value="Genomic_DNA"/>
</dbReference>
<sequence>MKTVLVFRTSVLGKGHIRTLRPLLNQLIDRNGYWNFDLEDCDNILRVETQNVQAHTISTLLKKNGFSCEELH</sequence>
<evidence type="ECO:0000313" key="3">
    <source>
        <dbReference type="Proteomes" id="UP000184031"/>
    </source>
</evidence>
<dbReference type="RefSeq" id="WP_072882170.1">
    <property type="nucleotide sequence ID" value="NZ_FOKU01000009.1"/>
</dbReference>
<reference evidence="2 3" key="1">
    <citation type="submission" date="2016-11" db="EMBL/GenBank/DDBJ databases">
        <authorList>
            <person name="Varghese N."/>
            <person name="Submissions S."/>
        </authorList>
    </citation>
    <scope>NUCLEOTIDE SEQUENCE [LARGE SCALE GENOMIC DNA]</scope>
    <source>
        <strain evidence="2 3">CGMCC 1.12174</strain>
        <strain evidence="1 4">DSM 26351</strain>
    </source>
</reference>
<evidence type="ECO:0000313" key="4">
    <source>
        <dbReference type="Proteomes" id="UP000198940"/>
    </source>
</evidence>
<dbReference type="Proteomes" id="UP000184031">
    <property type="component" value="Unassembled WGS sequence"/>
</dbReference>
<name>A0A1M7ANH9_9FLAO</name>
<dbReference type="OrthoDB" id="1036397at2"/>
<evidence type="ECO:0000313" key="1">
    <source>
        <dbReference type="EMBL" id="SFC34869.1"/>
    </source>
</evidence>
<organism evidence="2 3">
    <name type="scientific">Flagellimonas taeanensis</name>
    <dbReference type="NCBI Taxonomy" id="1005926"/>
    <lineage>
        <taxon>Bacteria</taxon>
        <taxon>Pseudomonadati</taxon>
        <taxon>Bacteroidota</taxon>
        <taxon>Flavobacteriia</taxon>
        <taxon>Flavobacteriales</taxon>
        <taxon>Flavobacteriaceae</taxon>
        <taxon>Flagellimonas</taxon>
    </lineage>
</organism>
<dbReference type="STRING" id="1055723.SAMN05216293_3482"/>
<evidence type="ECO:0000313" key="2">
    <source>
        <dbReference type="EMBL" id="SHL44197.1"/>
    </source>
</evidence>
<comment type="caution">
    <text evidence="2">The sequence shown here is derived from an EMBL/GenBank/DDBJ whole genome shotgun (WGS) entry which is preliminary data.</text>
</comment>
<dbReference type="AlphaFoldDB" id="A0A1M7ANH9"/>
<accession>A0A1M7ANH9</accession>
<gene>
    <name evidence="1" type="ORF">SAMN04487891_109111</name>
    <name evidence="2" type="ORF">SAMN05216293_3482</name>
</gene>